<evidence type="ECO:0000313" key="2">
    <source>
        <dbReference type="EMBL" id="QDZ17006.1"/>
    </source>
</evidence>
<dbReference type="InterPro" id="IPR029044">
    <property type="entry name" value="Nucleotide-diphossugar_trans"/>
</dbReference>
<gene>
    <name evidence="2" type="ORF">FPZ11_18345</name>
</gene>
<accession>A0A5B8M969</accession>
<dbReference type="PANTHER" id="PTHR43685">
    <property type="entry name" value="GLYCOSYLTRANSFERASE"/>
    <property type="match status" value="1"/>
</dbReference>
<evidence type="ECO:0000259" key="1">
    <source>
        <dbReference type="Pfam" id="PF00535"/>
    </source>
</evidence>
<dbReference type="SUPFAM" id="SSF53448">
    <property type="entry name" value="Nucleotide-diphospho-sugar transferases"/>
    <property type="match status" value="1"/>
</dbReference>
<dbReference type="Pfam" id="PF00535">
    <property type="entry name" value="Glycos_transf_2"/>
    <property type="match status" value="1"/>
</dbReference>
<dbReference type="InterPro" id="IPR050834">
    <property type="entry name" value="Glycosyltransf_2"/>
</dbReference>
<reference evidence="2 3" key="1">
    <citation type="submission" date="2019-07" db="EMBL/GenBank/DDBJ databases">
        <title>Full genome sequence of Humibacter sp. WJ7-1.</title>
        <authorList>
            <person name="Im W.-T."/>
        </authorList>
    </citation>
    <scope>NUCLEOTIDE SEQUENCE [LARGE SCALE GENOMIC DNA]</scope>
    <source>
        <strain evidence="2 3">WJ7-1</strain>
    </source>
</reference>
<dbReference type="InterPro" id="IPR001173">
    <property type="entry name" value="Glyco_trans_2-like"/>
</dbReference>
<protein>
    <submittedName>
        <fullName evidence="2">Glycosyltransferase</fullName>
    </submittedName>
</protein>
<feature type="domain" description="Glycosyltransferase 2-like" evidence="1">
    <location>
        <begin position="1"/>
        <end position="160"/>
    </location>
</feature>
<name>A0A5B8M969_9MICO</name>
<sequence length="240" mass="26576">MATYNGARYVVEQLDSILAQLPHDGEVVVVDDASHDETVSLVRGIGDARIRVIEQSENSGYVATFERAIAEARGDIVMLSDQDDVWVEGRVDALREALTRAEVVASDLALYPDGAPLPTPFGGKSWRLPSQPRQHRLRNTVGILAGAMPYFGCAMAFRRSAVSWVLPFPSFLVESHDLWIALCGNAARSMGHVQTVTVLRRLHDSNASPSRPRGPVSVLRSRWMLLRAVREASRRHRLRA</sequence>
<proteinExistence type="predicted"/>
<organism evidence="2 3">
    <name type="scientific">Humibacter ginsenosidimutans</name>
    <dbReference type="NCBI Taxonomy" id="2599293"/>
    <lineage>
        <taxon>Bacteria</taxon>
        <taxon>Bacillati</taxon>
        <taxon>Actinomycetota</taxon>
        <taxon>Actinomycetes</taxon>
        <taxon>Micrococcales</taxon>
        <taxon>Microbacteriaceae</taxon>
        <taxon>Humibacter</taxon>
    </lineage>
</organism>
<dbReference type="GO" id="GO:0016740">
    <property type="term" value="F:transferase activity"/>
    <property type="evidence" value="ECO:0007669"/>
    <property type="project" value="UniProtKB-KW"/>
</dbReference>
<dbReference type="EMBL" id="CP042305">
    <property type="protein sequence ID" value="QDZ17006.1"/>
    <property type="molecule type" value="Genomic_DNA"/>
</dbReference>
<evidence type="ECO:0000313" key="3">
    <source>
        <dbReference type="Proteomes" id="UP000320216"/>
    </source>
</evidence>
<dbReference type="PANTHER" id="PTHR43685:SF2">
    <property type="entry name" value="GLYCOSYLTRANSFERASE 2-LIKE DOMAIN-CONTAINING PROTEIN"/>
    <property type="match status" value="1"/>
</dbReference>
<dbReference type="Proteomes" id="UP000320216">
    <property type="component" value="Chromosome"/>
</dbReference>
<keyword evidence="2" id="KW-0808">Transferase</keyword>
<keyword evidence="3" id="KW-1185">Reference proteome</keyword>
<dbReference type="KEGG" id="huw:FPZ11_18345"/>
<dbReference type="AlphaFoldDB" id="A0A5B8M969"/>
<dbReference type="Gene3D" id="3.90.550.10">
    <property type="entry name" value="Spore Coat Polysaccharide Biosynthesis Protein SpsA, Chain A"/>
    <property type="match status" value="1"/>
</dbReference>
<dbReference type="OrthoDB" id="9802649at2"/>